<comment type="caution">
    <text evidence="7">The sequence shown here is derived from an EMBL/GenBank/DDBJ whole genome shotgun (WGS) entry which is preliminary data.</text>
</comment>
<dbReference type="EMBL" id="BMAC01001296">
    <property type="protein sequence ID" value="GFQ06749.1"/>
    <property type="molecule type" value="Genomic_DNA"/>
</dbReference>
<dbReference type="GO" id="GO:0050832">
    <property type="term" value="P:defense response to fungus"/>
    <property type="evidence" value="ECO:0007669"/>
    <property type="project" value="UniProtKB-KW"/>
</dbReference>
<keyword evidence="8" id="KW-1185">Reference proteome</keyword>
<keyword evidence="5" id="KW-1015">Disulfide bond</keyword>
<accession>A0A830DAF4</accession>
<reference evidence="7" key="1">
    <citation type="submission" date="2020-07" db="EMBL/GenBank/DDBJ databases">
        <title>Ethylene signaling mediates host invasion by parasitic plants.</title>
        <authorList>
            <person name="Yoshida S."/>
        </authorList>
    </citation>
    <scope>NUCLEOTIDE SEQUENCE</scope>
    <source>
        <strain evidence="7">Okayama</strain>
    </source>
</reference>
<evidence type="ECO:0000256" key="6">
    <source>
        <dbReference type="SAM" id="SignalP"/>
    </source>
</evidence>
<organism evidence="7 8">
    <name type="scientific">Phtheirospermum japonicum</name>
    <dbReference type="NCBI Taxonomy" id="374723"/>
    <lineage>
        <taxon>Eukaryota</taxon>
        <taxon>Viridiplantae</taxon>
        <taxon>Streptophyta</taxon>
        <taxon>Embryophyta</taxon>
        <taxon>Tracheophyta</taxon>
        <taxon>Spermatophyta</taxon>
        <taxon>Magnoliopsida</taxon>
        <taxon>eudicotyledons</taxon>
        <taxon>Gunneridae</taxon>
        <taxon>Pentapetalae</taxon>
        <taxon>asterids</taxon>
        <taxon>lamiids</taxon>
        <taxon>Lamiales</taxon>
        <taxon>Orobanchaceae</taxon>
        <taxon>Orobanchaceae incertae sedis</taxon>
        <taxon>Phtheirospermum</taxon>
    </lineage>
</organism>
<dbReference type="AlphaFoldDB" id="A0A830DAF4"/>
<evidence type="ECO:0000256" key="5">
    <source>
        <dbReference type="ARBA" id="ARBA00023157"/>
    </source>
</evidence>
<evidence type="ECO:0000256" key="3">
    <source>
        <dbReference type="ARBA" id="ARBA00022577"/>
    </source>
</evidence>
<feature type="chain" id="PRO_5032414898" evidence="6">
    <location>
        <begin position="20"/>
        <end position="75"/>
    </location>
</feature>
<sequence length="75" mass="8208">MKSILRIVILLFLVLLCRGENGIKAKVCSKQISAGTDVCSEMICARICKQAIKGQQVEGHCVTSDTCNCIYRCQA</sequence>
<keyword evidence="4" id="KW-0611">Plant defense</keyword>
<evidence type="ECO:0000256" key="2">
    <source>
        <dbReference type="ARBA" id="ARBA00022529"/>
    </source>
</evidence>
<dbReference type="InterPro" id="IPR010851">
    <property type="entry name" value="DEFL"/>
</dbReference>
<name>A0A830DAF4_9LAMI</name>
<protein>
    <submittedName>
        <fullName evidence="7">Uncharacterized protein</fullName>
    </submittedName>
</protein>
<dbReference type="Proteomes" id="UP000653305">
    <property type="component" value="Unassembled WGS sequence"/>
</dbReference>
<keyword evidence="3" id="KW-0295">Fungicide</keyword>
<comment type="similarity">
    <text evidence="1">Belongs to the DEFL family.</text>
</comment>
<proteinExistence type="inferred from homology"/>
<dbReference type="Pfam" id="PF07333">
    <property type="entry name" value="SLR1-BP"/>
    <property type="match status" value="1"/>
</dbReference>
<dbReference type="GO" id="GO:0031640">
    <property type="term" value="P:killing of cells of another organism"/>
    <property type="evidence" value="ECO:0007669"/>
    <property type="project" value="UniProtKB-KW"/>
</dbReference>
<feature type="signal peptide" evidence="6">
    <location>
        <begin position="1"/>
        <end position="19"/>
    </location>
</feature>
<evidence type="ECO:0000313" key="7">
    <source>
        <dbReference type="EMBL" id="GFQ06749.1"/>
    </source>
</evidence>
<keyword evidence="2" id="KW-0929">Antimicrobial</keyword>
<evidence type="ECO:0000256" key="1">
    <source>
        <dbReference type="ARBA" id="ARBA00006722"/>
    </source>
</evidence>
<gene>
    <name evidence="7" type="ORF">PHJA_002818900</name>
</gene>
<keyword evidence="6" id="KW-0732">Signal</keyword>
<evidence type="ECO:0000313" key="8">
    <source>
        <dbReference type="Proteomes" id="UP000653305"/>
    </source>
</evidence>
<evidence type="ECO:0000256" key="4">
    <source>
        <dbReference type="ARBA" id="ARBA00022821"/>
    </source>
</evidence>